<evidence type="ECO:0000313" key="5">
    <source>
        <dbReference type="Proteomes" id="UP000295793"/>
    </source>
</evidence>
<sequence length="517" mass="56518">MNRNLLWTVITCSTVSLFSCTTIEPANVSIEPLDFKTEVEQTRTEMDVAETQPAPVEVPVSLTEELLSLTDIPETSQYLDIEATNRPAKQFFAELGASQGMNLLVDPAVTESITLSLRHVTFKQIISALQDSYGFDFKKTSYGYRVSPSQVSTQIYRLNYLNVQREGVSSTAIGSDESNSSTTLTTSFSASSSDSGSGTGFWSGIENSINGFIDYDQGDRKAIVVNPQTGLLVVSATTQEHAEIAQFLLDAQLILQKQVIIEAKIVEVVLDQEYNSGINWSFLNDNLSGGLSGDSLDGIDGVGGVFNLSLSVDDFTSVLELLDYQGDAQVLSSPRVSTVNNQKAVIKVGADEYFATVTSIETDSDDDDDDTTITPTIEMEQFFSGIALDVTPQIADDDYVTLHVRPSVTEVTSQTKTLEFDGEDYSLPVAYSNTRESDSIIRAKSGQIVVIGGLLQQSKDISSAGIPWLQNVPGLRFFFAQDRQAQEKSELVILLKPTVFDENTSTTDIDNILKRFE</sequence>
<dbReference type="OrthoDB" id="9775455at2"/>
<proteinExistence type="inferred from homology"/>
<feature type="region of interest" description="Disordered" evidence="2">
    <location>
        <begin position="171"/>
        <end position="197"/>
    </location>
</feature>
<dbReference type="Pfam" id="PF00263">
    <property type="entry name" value="Secretin"/>
    <property type="match status" value="1"/>
</dbReference>
<organism evidence="4 5">
    <name type="scientific">Reinekea marinisedimentorum</name>
    <dbReference type="NCBI Taxonomy" id="230495"/>
    <lineage>
        <taxon>Bacteria</taxon>
        <taxon>Pseudomonadati</taxon>
        <taxon>Pseudomonadota</taxon>
        <taxon>Gammaproteobacteria</taxon>
        <taxon>Oceanospirillales</taxon>
        <taxon>Saccharospirillaceae</taxon>
        <taxon>Reinekea</taxon>
    </lineage>
</organism>
<evidence type="ECO:0000313" key="4">
    <source>
        <dbReference type="EMBL" id="TCS43183.1"/>
    </source>
</evidence>
<evidence type="ECO:0000259" key="3">
    <source>
        <dbReference type="Pfam" id="PF00263"/>
    </source>
</evidence>
<dbReference type="RefSeq" id="WP_132699868.1">
    <property type="nucleotide sequence ID" value="NZ_SLZR01000002.1"/>
</dbReference>
<comment type="caution">
    <text evidence="4">The sequence shown here is derived from an EMBL/GenBank/DDBJ whole genome shotgun (WGS) entry which is preliminary data.</text>
</comment>
<protein>
    <submittedName>
        <fullName evidence="4">MSHA biogenesis protein MshL</fullName>
    </submittedName>
</protein>
<dbReference type="GO" id="GO:0009306">
    <property type="term" value="P:protein secretion"/>
    <property type="evidence" value="ECO:0007669"/>
    <property type="project" value="InterPro"/>
</dbReference>
<dbReference type="PANTHER" id="PTHR30332">
    <property type="entry name" value="PROBABLE GENERAL SECRETION PATHWAY PROTEIN D"/>
    <property type="match status" value="1"/>
</dbReference>
<dbReference type="InterPro" id="IPR004846">
    <property type="entry name" value="T2SS/T3SS_dom"/>
</dbReference>
<dbReference type="EMBL" id="SLZR01000002">
    <property type="protein sequence ID" value="TCS43183.1"/>
    <property type="molecule type" value="Genomic_DNA"/>
</dbReference>
<dbReference type="PANTHER" id="PTHR30332:SF17">
    <property type="entry name" value="TYPE IV PILIATION SYSTEM PROTEIN DR_0774-RELATED"/>
    <property type="match status" value="1"/>
</dbReference>
<evidence type="ECO:0000256" key="1">
    <source>
        <dbReference type="RuleBase" id="RU004003"/>
    </source>
</evidence>
<dbReference type="PROSITE" id="PS51257">
    <property type="entry name" value="PROKAR_LIPOPROTEIN"/>
    <property type="match status" value="1"/>
</dbReference>
<reference evidence="4 5" key="1">
    <citation type="submission" date="2019-03" db="EMBL/GenBank/DDBJ databases">
        <title>Genomic Encyclopedia of Archaeal and Bacterial Type Strains, Phase II (KMG-II): from individual species to whole genera.</title>
        <authorList>
            <person name="Goeker M."/>
        </authorList>
    </citation>
    <scope>NUCLEOTIDE SEQUENCE [LARGE SCALE GENOMIC DNA]</scope>
    <source>
        <strain evidence="4 5">DSM 15388</strain>
    </source>
</reference>
<evidence type="ECO:0000256" key="2">
    <source>
        <dbReference type="SAM" id="MobiDB-lite"/>
    </source>
</evidence>
<name>A0A4R3IBZ8_9GAMM</name>
<keyword evidence="5" id="KW-1185">Reference proteome</keyword>
<dbReference type="GO" id="GO:0015627">
    <property type="term" value="C:type II protein secretion system complex"/>
    <property type="evidence" value="ECO:0007669"/>
    <property type="project" value="TreeGrafter"/>
</dbReference>
<dbReference type="PRINTS" id="PR00811">
    <property type="entry name" value="BCTERIALGSPD"/>
</dbReference>
<gene>
    <name evidence="4" type="ORF">BCF53_102209</name>
</gene>
<comment type="similarity">
    <text evidence="1">Belongs to the bacterial secretin family.</text>
</comment>
<dbReference type="AlphaFoldDB" id="A0A4R3IBZ8"/>
<dbReference type="Proteomes" id="UP000295793">
    <property type="component" value="Unassembled WGS sequence"/>
</dbReference>
<dbReference type="InterPro" id="IPR050810">
    <property type="entry name" value="Bact_Secretion_Sys_Channel"/>
</dbReference>
<dbReference type="Gene3D" id="3.30.1370.130">
    <property type="match status" value="1"/>
</dbReference>
<feature type="domain" description="Type II/III secretion system secretin-like" evidence="3">
    <location>
        <begin position="322"/>
        <end position="500"/>
    </location>
</feature>
<accession>A0A4R3IBZ8</accession>
<feature type="compositionally biased region" description="Low complexity" evidence="2">
    <location>
        <begin position="175"/>
        <end position="197"/>
    </location>
</feature>
<dbReference type="InterPro" id="IPR001775">
    <property type="entry name" value="GspD/PilQ"/>
</dbReference>